<evidence type="ECO:0000256" key="9">
    <source>
        <dbReference type="ARBA" id="ARBA00023141"/>
    </source>
</evidence>
<evidence type="ECO:0000256" key="1">
    <source>
        <dbReference type="ARBA" id="ARBA00004842"/>
    </source>
</evidence>
<evidence type="ECO:0000256" key="11">
    <source>
        <dbReference type="HAMAP-Rule" id="MF_00109"/>
    </source>
</evidence>
<evidence type="ECO:0000256" key="10">
    <source>
        <dbReference type="ARBA" id="ARBA00048567"/>
    </source>
</evidence>
<dbReference type="PRINTS" id="PR01100">
    <property type="entry name" value="SHIKIMTKNASE"/>
</dbReference>
<protein>
    <recommendedName>
        <fullName evidence="3 11">Shikimate kinase</fullName>
        <shortName evidence="11">SK</shortName>
        <ecNumber evidence="3 11">2.7.1.71</ecNumber>
    </recommendedName>
</protein>
<feature type="binding site" evidence="11">
    <location>
        <position position="88"/>
    </location>
    <ligand>
        <name>substrate</name>
    </ligand>
</feature>
<dbReference type="EC" id="2.7.1.71" evidence="3 11"/>
<comment type="pathway">
    <text evidence="1 11">Metabolic intermediate biosynthesis; chorismate biosynthesis; chorismate from D-erythrose 4-phosphate and phosphoenolpyruvate: step 5/7.</text>
</comment>
<evidence type="ECO:0000256" key="7">
    <source>
        <dbReference type="ARBA" id="ARBA00022777"/>
    </source>
</evidence>
<dbReference type="GO" id="GO:0004765">
    <property type="term" value="F:shikimate kinase activity"/>
    <property type="evidence" value="ECO:0007669"/>
    <property type="project" value="UniProtKB-UniRule"/>
</dbReference>
<comment type="subunit">
    <text evidence="11">Monomer.</text>
</comment>
<keyword evidence="9 11" id="KW-0057">Aromatic amino acid biosynthesis</keyword>
<comment type="function">
    <text evidence="11">Catalyzes the specific phosphorylation of the 3-hydroxyl group of shikimic acid using ATP as a cosubstrate.</text>
</comment>
<evidence type="ECO:0000256" key="4">
    <source>
        <dbReference type="ARBA" id="ARBA00022605"/>
    </source>
</evidence>
<sequence length="186" mass="20769">MLRSLRMNPAPNLVMVGPMGAGKSCIGRRLAERFGLEFVDVDQAIVEQAGKSIPAIFEQHGEARFRQHEVETLQALLQQDNKLISTGGGAVLDPLNRQRIRERGFVVYLHVSVPAQLTRLARDRNRPLLQRADREQVLHAMAAHRTPLYQEVADLSLETDLFSPAEATAQLVLRLAAQWRMSSTPA</sequence>
<evidence type="ECO:0000256" key="6">
    <source>
        <dbReference type="ARBA" id="ARBA00022741"/>
    </source>
</evidence>
<keyword evidence="6 11" id="KW-0547">Nucleotide-binding</keyword>
<dbReference type="InterPro" id="IPR027417">
    <property type="entry name" value="P-loop_NTPase"/>
</dbReference>
<dbReference type="InterPro" id="IPR000623">
    <property type="entry name" value="Shikimate_kinase/TSH1"/>
</dbReference>
<dbReference type="GO" id="GO:0005524">
    <property type="term" value="F:ATP binding"/>
    <property type="evidence" value="ECO:0007669"/>
    <property type="project" value="UniProtKB-UniRule"/>
</dbReference>
<keyword evidence="11" id="KW-0963">Cytoplasm</keyword>
<evidence type="ECO:0000256" key="3">
    <source>
        <dbReference type="ARBA" id="ARBA00012154"/>
    </source>
</evidence>
<keyword evidence="4 11" id="KW-0028">Amino-acid biosynthesis</keyword>
<dbReference type="Gene3D" id="3.40.50.300">
    <property type="entry name" value="P-loop containing nucleotide triphosphate hydrolases"/>
    <property type="match status" value="1"/>
</dbReference>
<keyword evidence="5 11" id="KW-0808">Transferase</keyword>
<dbReference type="HAMAP" id="MF_00109">
    <property type="entry name" value="Shikimate_kinase"/>
    <property type="match status" value="1"/>
</dbReference>
<feature type="binding site" evidence="11">
    <location>
        <position position="126"/>
    </location>
    <ligand>
        <name>ATP</name>
        <dbReference type="ChEBI" id="CHEBI:30616"/>
    </ligand>
</feature>
<dbReference type="Pfam" id="PF01202">
    <property type="entry name" value="SKI"/>
    <property type="match status" value="1"/>
</dbReference>
<feature type="binding site" evidence="11">
    <location>
        <position position="24"/>
    </location>
    <ligand>
        <name>Mg(2+)</name>
        <dbReference type="ChEBI" id="CHEBI:18420"/>
    </ligand>
</feature>
<dbReference type="GO" id="GO:0000287">
    <property type="term" value="F:magnesium ion binding"/>
    <property type="evidence" value="ECO:0007669"/>
    <property type="project" value="UniProtKB-UniRule"/>
</dbReference>
<evidence type="ECO:0000256" key="5">
    <source>
        <dbReference type="ARBA" id="ARBA00022679"/>
    </source>
</evidence>
<dbReference type="GO" id="GO:0005829">
    <property type="term" value="C:cytosol"/>
    <property type="evidence" value="ECO:0007669"/>
    <property type="project" value="TreeGrafter"/>
</dbReference>
<keyword evidence="11" id="KW-0460">Magnesium</keyword>
<comment type="cofactor">
    <cofactor evidence="11">
        <name>Mg(2+)</name>
        <dbReference type="ChEBI" id="CHEBI:18420"/>
    </cofactor>
    <text evidence="11">Binds 1 Mg(2+) ion per subunit.</text>
</comment>
<proteinExistence type="inferred from homology"/>
<comment type="subcellular location">
    <subcellularLocation>
        <location evidence="11">Cytoplasm</location>
    </subcellularLocation>
</comment>
<dbReference type="GO" id="GO:0008652">
    <property type="term" value="P:amino acid biosynthetic process"/>
    <property type="evidence" value="ECO:0007669"/>
    <property type="project" value="UniProtKB-KW"/>
</dbReference>
<feature type="binding site" evidence="11">
    <location>
        <begin position="20"/>
        <end position="25"/>
    </location>
    <ligand>
        <name>ATP</name>
        <dbReference type="ChEBI" id="CHEBI:30616"/>
    </ligand>
</feature>
<dbReference type="GO" id="GO:0009073">
    <property type="term" value="P:aromatic amino acid family biosynthetic process"/>
    <property type="evidence" value="ECO:0007669"/>
    <property type="project" value="UniProtKB-KW"/>
</dbReference>
<keyword evidence="7 11" id="KW-0418">Kinase</keyword>
<comment type="similarity">
    <text evidence="2 11">Belongs to the shikimate kinase family.</text>
</comment>
<dbReference type="EMBL" id="LR828253">
    <property type="protein sequence ID" value="CAD0342658.1"/>
    <property type="molecule type" value="Genomic_DNA"/>
</dbReference>
<dbReference type="PROSITE" id="PS01128">
    <property type="entry name" value="SHIKIMATE_KINASE"/>
    <property type="match status" value="1"/>
</dbReference>
<dbReference type="UniPathway" id="UPA00053">
    <property type="reaction ID" value="UER00088"/>
</dbReference>
<keyword evidence="11" id="KW-0479">Metal-binding</keyword>
<comment type="catalytic activity">
    <reaction evidence="10 11">
        <text>shikimate + ATP = 3-phosphoshikimate + ADP + H(+)</text>
        <dbReference type="Rhea" id="RHEA:13121"/>
        <dbReference type="ChEBI" id="CHEBI:15378"/>
        <dbReference type="ChEBI" id="CHEBI:30616"/>
        <dbReference type="ChEBI" id="CHEBI:36208"/>
        <dbReference type="ChEBI" id="CHEBI:145989"/>
        <dbReference type="ChEBI" id="CHEBI:456216"/>
        <dbReference type="EC" id="2.7.1.71"/>
    </reaction>
</comment>
<feature type="binding site" evidence="11">
    <location>
        <position position="66"/>
    </location>
    <ligand>
        <name>substrate</name>
    </ligand>
</feature>
<accession>A0A6V7DXH6</accession>
<dbReference type="GO" id="GO:0009423">
    <property type="term" value="P:chorismate biosynthetic process"/>
    <property type="evidence" value="ECO:0007669"/>
    <property type="project" value="UniProtKB-UniRule"/>
</dbReference>
<organism evidence="12">
    <name type="scientific">Xanthomonas hortorum pv. gardneri</name>
    <dbReference type="NCBI Taxonomy" id="2754056"/>
    <lineage>
        <taxon>Bacteria</taxon>
        <taxon>Pseudomonadati</taxon>
        <taxon>Pseudomonadota</taxon>
        <taxon>Gammaproteobacteria</taxon>
        <taxon>Lysobacterales</taxon>
        <taxon>Lysobacteraceae</taxon>
        <taxon>Xanthomonas</taxon>
    </lineage>
</organism>
<evidence type="ECO:0000313" key="12">
    <source>
        <dbReference type="EMBL" id="CAD0342658.1"/>
    </source>
</evidence>
<feature type="binding site" evidence="11">
    <location>
        <position position="145"/>
    </location>
    <ligand>
        <name>substrate</name>
    </ligand>
</feature>
<reference evidence="12" key="1">
    <citation type="submission" date="2020-07" db="EMBL/GenBank/DDBJ databases">
        <authorList>
            <person name="Pothier F. J."/>
        </authorList>
    </citation>
    <scope>NUCLEOTIDE SEQUENCE</scope>
    <source>
        <strain evidence="12">CFBP 8129</strain>
    </source>
</reference>
<gene>
    <name evidence="11 12" type="primary">aroK</name>
    <name evidence="12" type="ORF">CFBP8129_28790</name>
</gene>
<keyword evidence="8 11" id="KW-0067">ATP-binding</keyword>
<dbReference type="SUPFAM" id="SSF52540">
    <property type="entry name" value="P-loop containing nucleoside triphosphate hydrolases"/>
    <property type="match status" value="1"/>
</dbReference>
<dbReference type="PANTHER" id="PTHR21087">
    <property type="entry name" value="SHIKIMATE KINASE"/>
    <property type="match status" value="1"/>
</dbReference>
<feature type="binding site" evidence="11">
    <location>
        <position position="42"/>
    </location>
    <ligand>
        <name>substrate</name>
    </ligand>
</feature>
<dbReference type="CDD" id="cd00464">
    <property type="entry name" value="SK"/>
    <property type="match status" value="1"/>
</dbReference>
<name>A0A6V7DXH6_9XANT</name>
<dbReference type="EMBL" id="LR828253">
    <property type="protein sequence ID" value="CAD0342654.1"/>
    <property type="molecule type" value="Genomic_DNA"/>
</dbReference>
<dbReference type="InterPro" id="IPR023000">
    <property type="entry name" value="Shikimate_kinase_CS"/>
</dbReference>
<dbReference type="InterPro" id="IPR031322">
    <property type="entry name" value="Shikimate/glucono_kinase"/>
</dbReference>
<evidence type="ECO:0000256" key="8">
    <source>
        <dbReference type="ARBA" id="ARBA00022840"/>
    </source>
</evidence>
<dbReference type="AlphaFoldDB" id="A0A6V7DXH6"/>
<comment type="caution">
    <text evidence="11">Lacks conserved residue(s) required for the propagation of feature annotation.</text>
</comment>
<evidence type="ECO:0000256" key="2">
    <source>
        <dbReference type="ARBA" id="ARBA00006997"/>
    </source>
</evidence>
<dbReference type="PANTHER" id="PTHR21087:SF16">
    <property type="entry name" value="SHIKIMATE KINASE 1, CHLOROPLASTIC"/>
    <property type="match status" value="1"/>
</dbReference>